<protein>
    <submittedName>
        <fullName evidence="2">Uncharacterized protein</fullName>
    </submittedName>
</protein>
<dbReference type="AlphaFoldDB" id="A0A9D4HXP4"/>
<gene>
    <name evidence="2" type="ORF">DPMN_043184</name>
</gene>
<sequence>MRGRGRGRGRGGRGRGGRGRGSSRGRGGRNTGSQSKPREETTTTPKELNIETDVTSYFVGNVSADQHYEGQQQNRDRYAAAMAVLQNNGVDIVQNARIRALAAAWARHDYELADAFLQNKDNFGLLEVLKAVTLLDSGRQIRVLEKKMKRLQTSAGKVKPTTIGKLKSDIDNLNKHKPLHGTASGAICKHVRSWVKHFTKEELEFYALHFPKDPWTKLADICHFHPKQDFPALDWFLEYCYGGPAPEGSMVQRCCNVTAENVNSLIQEFPIPYTHVKSHLTALTNESKGRIASYERKLDTVIWWYDELKCTEVDEVITRRVQAGEEITLPNGKLLERLLAIKMYREGLQQNSYGYGENGKERKTDETKAPFFKELLPLGQKKMDAISLSLESPIVVIGDASGSMQVAIRTSSIIAGLLTAICQAQLVFFNTENIVPPYVPKNIEEVLNLAVEMQAGGGTTPAASLWPFYEKKEVVKTFIIVTDEEENGQSHGDNFHGLYQKYHDEVYPAKLVFVSFFHNQNSRGDMVPKLEANGHKPMRFIFDFARPDLTKLDKMFGMLVSGTTNFDDEIRQVQLDMKSGRLAKVFEKMEI</sequence>
<keyword evidence="3" id="KW-1185">Reference proteome</keyword>
<dbReference type="Proteomes" id="UP000828390">
    <property type="component" value="Unassembled WGS sequence"/>
</dbReference>
<comment type="caution">
    <text evidence="2">The sequence shown here is derived from an EMBL/GenBank/DDBJ whole genome shotgun (WGS) entry which is preliminary data.</text>
</comment>
<reference evidence="2" key="1">
    <citation type="journal article" date="2019" name="bioRxiv">
        <title>The Genome of the Zebra Mussel, Dreissena polymorpha: A Resource for Invasive Species Research.</title>
        <authorList>
            <person name="McCartney M.A."/>
            <person name="Auch B."/>
            <person name="Kono T."/>
            <person name="Mallez S."/>
            <person name="Zhang Y."/>
            <person name="Obille A."/>
            <person name="Becker A."/>
            <person name="Abrahante J.E."/>
            <person name="Garbe J."/>
            <person name="Badalamenti J.P."/>
            <person name="Herman A."/>
            <person name="Mangelson H."/>
            <person name="Liachko I."/>
            <person name="Sullivan S."/>
            <person name="Sone E.D."/>
            <person name="Koren S."/>
            <person name="Silverstein K.A.T."/>
            <person name="Beckman K.B."/>
            <person name="Gohl D.M."/>
        </authorList>
    </citation>
    <scope>NUCLEOTIDE SEQUENCE</scope>
    <source>
        <strain evidence="2">Duluth1</strain>
        <tissue evidence="2">Whole animal</tissue>
    </source>
</reference>
<dbReference type="Gene3D" id="3.40.50.410">
    <property type="entry name" value="von Willebrand factor, type A domain"/>
    <property type="match status" value="1"/>
</dbReference>
<dbReference type="InterPro" id="IPR036465">
    <property type="entry name" value="vWFA_dom_sf"/>
</dbReference>
<feature type="compositionally biased region" description="Basic residues" evidence="1">
    <location>
        <begin position="1"/>
        <end position="27"/>
    </location>
</feature>
<evidence type="ECO:0000313" key="2">
    <source>
        <dbReference type="EMBL" id="KAH3736612.1"/>
    </source>
</evidence>
<evidence type="ECO:0000313" key="3">
    <source>
        <dbReference type="Proteomes" id="UP000828390"/>
    </source>
</evidence>
<dbReference type="OrthoDB" id="301415at2759"/>
<organism evidence="2 3">
    <name type="scientific">Dreissena polymorpha</name>
    <name type="common">Zebra mussel</name>
    <name type="synonym">Mytilus polymorpha</name>
    <dbReference type="NCBI Taxonomy" id="45954"/>
    <lineage>
        <taxon>Eukaryota</taxon>
        <taxon>Metazoa</taxon>
        <taxon>Spiralia</taxon>
        <taxon>Lophotrochozoa</taxon>
        <taxon>Mollusca</taxon>
        <taxon>Bivalvia</taxon>
        <taxon>Autobranchia</taxon>
        <taxon>Heteroconchia</taxon>
        <taxon>Euheterodonta</taxon>
        <taxon>Imparidentia</taxon>
        <taxon>Neoheterodontei</taxon>
        <taxon>Myida</taxon>
        <taxon>Dreissenoidea</taxon>
        <taxon>Dreissenidae</taxon>
        <taxon>Dreissena</taxon>
    </lineage>
</organism>
<proteinExistence type="predicted"/>
<dbReference type="SUPFAM" id="SSF53300">
    <property type="entry name" value="vWA-like"/>
    <property type="match status" value="1"/>
</dbReference>
<feature type="region of interest" description="Disordered" evidence="1">
    <location>
        <begin position="1"/>
        <end position="48"/>
    </location>
</feature>
<reference evidence="2" key="2">
    <citation type="submission" date="2020-11" db="EMBL/GenBank/DDBJ databases">
        <authorList>
            <person name="McCartney M.A."/>
            <person name="Auch B."/>
            <person name="Kono T."/>
            <person name="Mallez S."/>
            <person name="Becker A."/>
            <person name="Gohl D.M."/>
            <person name="Silverstein K.A.T."/>
            <person name="Koren S."/>
            <person name="Bechman K.B."/>
            <person name="Herman A."/>
            <person name="Abrahante J.E."/>
            <person name="Garbe J."/>
        </authorList>
    </citation>
    <scope>NUCLEOTIDE SEQUENCE</scope>
    <source>
        <strain evidence="2">Duluth1</strain>
        <tissue evidence="2">Whole animal</tissue>
    </source>
</reference>
<dbReference type="EMBL" id="JAIWYP010000011">
    <property type="protein sequence ID" value="KAH3736612.1"/>
    <property type="molecule type" value="Genomic_DNA"/>
</dbReference>
<name>A0A9D4HXP4_DREPO</name>
<accession>A0A9D4HXP4</accession>
<evidence type="ECO:0000256" key="1">
    <source>
        <dbReference type="SAM" id="MobiDB-lite"/>
    </source>
</evidence>